<dbReference type="SUPFAM" id="SSF81383">
    <property type="entry name" value="F-box domain"/>
    <property type="match status" value="1"/>
</dbReference>
<dbReference type="InterPro" id="IPR001810">
    <property type="entry name" value="F-box_dom"/>
</dbReference>
<comment type="caution">
    <text evidence="2">The sequence shown here is derived from an EMBL/GenBank/DDBJ whole genome shotgun (WGS) entry which is preliminary data.</text>
</comment>
<dbReference type="PANTHER" id="PTHR38926">
    <property type="entry name" value="F-BOX DOMAIN CONTAINING PROTEIN, EXPRESSED"/>
    <property type="match status" value="1"/>
</dbReference>
<dbReference type="EMBL" id="JANAVB010015599">
    <property type="protein sequence ID" value="KAJ6833033.1"/>
    <property type="molecule type" value="Genomic_DNA"/>
</dbReference>
<dbReference type="Proteomes" id="UP001140949">
    <property type="component" value="Unassembled WGS sequence"/>
</dbReference>
<sequence>MRWGDMEADCLVSIFQRLSMEDLTLSIPLVCKSWHRASHDPLCWRSLDFRKLDFLPWSKFGERAKKTYPRSPFSFSSFMRFAIHRSSGAAVELRFPLFLQVSIKDLAYASKECPRLKIVVLCSLKLEDEVHLPKLVGKWKELELLEMVSNPSSFSELAGEIRLNCKNFSGLKMSGVKKEDASAIVNHLPKLKYLNLNRSYLPKETLLAIMKGCEDLERLSAKQCIGFEADREVLDMAARIKSFEHVGSKLTLDDCNYDSDEYFPYLFQAM</sequence>
<evidence type="ECO:0000313" key="3">
    <source>
        <dbReference type="Proteomes" id="UP001140949"/>
    </source>
</evidence>
<protein>
    <submittedName>
        <fullName evidence="2">F-box/LRR-repeat protein-like</fullName>
    </submittedName>
</protein>
<dbReference type="SUPFAM" id="SSF52047">
    <property type="entry name" value="RNI-like"/>
    <property type="match status" value="1"/>
</dbReference>
<dbReference type="Gene3D" id="3.80.10.10">
    <property type="entry name" value="Ribonuclease Inhibitor"/>
    <property type="match status" value="1"/>
</dbReference>
<dbReference type="Gene3D" id="1.20.1280.50">
    <property type="match status" value="1"/>
</dbReference>
<organism evidence="2 3">
    <name type="scientific">Iris pallida</name>
    <name type="common">Sweet iris</name>
    <dbReference type="NCBI Taxonomy" id="29817"/>
    <lineage>
        <taxon>Eukaryota</taxon>
        <taxon>Viridiplantae</taxon>
        <taxon>Streptophyta</taxon>
        <taxon>Embryophyta</taxon>
        <taxon>Tracheophyta</taxon>
        <taxon>Spermatophyta</taxon>
        <taxon>Magnoliopsida</taxon>
        <taxon>Liliopsida</taxon>
        <taxon>Asparagales</taxon>
        <taxon>Iridaceae</taxon>
        <taxon>Iridoideae</taxon>
        <taxon>Irideae</taxon>
        <taxon>Iris</taxon>
    </lineage>
</organism>
<dbReference type="InterPro" id="IPR032675">
    <property type="entry name" value="LRR_dom_sf"/>
</dbReference>
<feature type="domain" description="F-box" evidence="1">
    <location>
        <begin position="10"/>
        <end position="50"/>
    </location>
</feature>
<dbReference type="PANTHER" id="PTHR38926:SF5">
    <property type="entry name" value="F-BOX AND LEUCINE-RICH REPEAT PROTEIN 6"/>
    <property type="match status" value="1"/>
</dbReference>
<proteinExistence type="predicted"/>
<evidence type="ECO:0000259" key="1">
    <source>
        <dbReference type="Pfam" id="PF12937"/>
    </source>
</evidence>
<name>A0AAX6GX13_IRIPA</name>
<gene>
    <name evidence="2" type="ORF">M6B38_342895</name>
</gene>
<keyword evidence="3" id="KW-1185">Reference proteome</keyword>
<accession>A0AAX6GX13</accession>
<reference evidence="2" key="2">
    <citation type="submission" date="2023-04" db="EMBL/GenBank/DDBJ databases">
        <authorList>
            <person name="Bruccoleri R.E."/>
            <person name="Oakeley E.J."/>
            <person name="Faust A.-M."/>
            <person name="Dessus-Babus S."/>
            <person name="Altorfer M."/>
            <person name="Burckhardt D."/>
            <person name="Oertli M."/>
            <person name="Naumann U."/>
            <person name="Petersen F."/>
            <person name="Wong J."/>
        </authorList>
    </citation>
    <scope>NUCLEOTIDE SEQUENCE</scope>
    <source>
        <strain evidence="2">GSM-AAB239-AS_SAM_17_03QT</strain>
        <tissue evidence="2">Leaf</tissue>
    </source>
</reference>
<dbReference type="InterPro" id="IPR036047">
    <property type="entry name" value="F-box-like_dom_sf"/>
</dbReference>
<reference evidence="2" key="1">
    <citation type="journal article" date="2023" name="GigaByte">
        <title>Genome assembly of the bearded iris, Iris pallida Lam.</title>
        <authorList>
            <person name="Bruccoleri R.E."/>
            <person name="Oakeley E.J."/>
            <person name="Faust A.M.E."/>
            <person name="Altorfer M."/>
            <person name="Dessus-Babus S."/>
            <person name="Burckhardt D."/>
            <person name="Oertli M."/>
            <person name="Naumann U."/>
            <person name="Petersen F."/>
            <person name="Wong J."/>
        </authorList>
    </citation>
    <scope>NUCLEOTIDE SEQUENCE</scope>
    <source>
        <strain evidence="2">GSM-AAB239-AS_SAM_17_03QT</strain>
    </source>
</reference>
<evidence type="ECO:0000313" key="2">
    <source>
        <dbReference type="EMBL" id="KAJ6833033.1"/>
    </source>
</evidence>
<dbReference type="AlphaFoldDB" id="A0AAX6GX13"/>
<dbReference type="Pfam" id="PF12937">
    <property type="entry name" value="F-box-like"/>
    <property type="match status" value="1"/>
</dbReference>